<proteinExistence type="inferred from homology"/>
<dbReference type="GO" id="GO:0016787">
    <property type="term" value="F:hydrolase activity"/>
    <property type="evidence" value="ECO:0007669"/>
    <property type="project" value="InterPro"/>
</dbReference>
<feature type="domain" description="Alpha/beta hydrolase fold-3" evidence="2">
    <location>
        <begin position="75"/>
        <end position="296"/>
    </location>
</feature>
<name>A0AAU9P684_9ASTR</name>
<dbReference type="EMBL" id="CAKMRJ010005523">
    <property type="protein sequence ID" value="CAH1445617.1"/>
    <property type="molecule type" value="Genomic_DNA"/>
</dbReference>
<protein>
    <recommendedName>
        <fullName evidence="2">Alpha/beta hydrolase fold-3 domain-containing protein</fullName>
    </recommendedName>
</protein>
<dbReference type="PANTHER" id="PTHR23024:SF546">
    <property type="entry name" value="CARBOXYLESTERASE 120-RELATED"/>
    <property type="match status" value="1"/>
</dbReference>
<dbReference type="SUPFAM" id="SSF53474">
    <property type="entry name" value="alpha/beta-Hydrolases"/>
    <property type="match status" value="1"/>
</dbReference>
<evidence type="ECO:0000313" key="3">
    <source>
        <dbReference type="EMBL" id="CAH1445617.1"/>
    </source>
</evidence>
<dbReference type="InterPro" id="IPR029058">
    <property type="entry name" value="AB_hydrolase_fold"/>
</dbReference>
<evidence type="ECO:0000256" key="1">
    <source>
        <dbReference type="ARBA" id="ARBA00010515"/>
    </source>
</evidence>
<sequence length="321" mass="35551">MAGENPPMIALNPDGSYTRNISFPTSLPTPDKDSDTQVLSKDVVINYINKTSVRIHIPKETVISMETPLKKFPLIVYFHGGGFVVMRAASTIVHDFCDQLAMDLPAVVVSVDYRLAPENRLPAAYDDALEVLLWIKSAQDPWLTNYADVSSCYMMGTSAGANIAYHAGVRVSQRLHELESLKIKGLILHHVYFGGEERTLSEIQLAEAGQLTLATCDFMWGLSLPVDASREHEYCNPMVGGGLDDISRIKEVGWRVMVTGCSGDLLIDRQREFAKTLELKGVENACLFGEGGDHGIEYFDKPKAKDLFKWISSVMSTNETK</sequence>
<reference evidence="3 4" key="1">
    <citation type="submission" date="2022-01" db="EMBL/GenBank/DDBJ databases">
        <authorList>
            <person name="Xiong W."/>
            <person name="Schranz E."/>
        </authorList>
    </citation>
    <scope>NUCLEOTIDE SEQUENCE [LARGE SCALE GENOMIC DNA]</scope>
</reference>
<comment type="similarity">
    <text evidence="1">Belongs to the 'GDXG' lipolytic enzyme family.</text>
</comment>
<dbReference type="InterPro" id="IPR013094">
    <property type="entry name" value="AB_hydrolase_3"/>
</dbReference>
<dbReference type="PANTHER" id="PTHR23024">
    <property type="entry name" value="ARYLACETAMIDE DEACETYLASE"/>
    <property type="match status" value="1"/>
</dbReference>
<gene>
    <name evidence="3" type="ORF">LVIROSA_LOCUS31372</name>
</gene>
<dbReference type="Pfam" id="PF07859">
    <property type="entry name" value="Abhydrolase_3"/>
    <property type="match status" value="1"/>
</dbReference>
<comment type="caution">
    <text evidence="3">The sequence shown here is derived from an EMBL/GenBank/DDBJ whole genome shotgun (WGS) entry which is preliminary data.</text>
</comment>
<dbReference type="Gene3D" id="3.40.50.1820">
    <property type="entry name" value="alpha/beta hydrolase"/>
    <property type="match status" value="1"/>
</dbReference>
<dbReference type="AlphaFoldDB" id="A0AAU9P684"/>
<accession>A0AAU9P684</accession>
<dbReference type="InterPro" id="IPR050466">
    <property type="entry name" value="Carboxylest/Gibb_receptor"/>
</dbReference>
<dbReference type="Proteomes" id="UP001157418">
    <property type="component" value="Unassembled WGS sequence"/>
</dbReference>
<keyword evidence="4" id="KW-1185">Reference proteome</keyword>
<evidence type="ECO:0000259" key="2">
    <source>
        <dbReference type="Pfam" id="PF07859"/>
    </source>
</evidence>
<organism evidence="3 4">
    <name type="scientific">Lactuca virosa</name>
    <dbReference type="NCBI Taxonomy" id="75947"/>
    <lineage>
        <taxon>Eukaryota</taxon>
        <taxon>Viridiplantae</taxon>
        <taxon>Streptophyta</taxon>
        <taxon>Embryophyta</taxon>
        <taxon>Tracheophyta</taxon>
        <taxon>Spermatophyta</taxon>
        <taxon>Magnoliopsida</taxon>
        <taxon>eudicotyledons</taxon>
        <taxon>Gunneridae</taxon>
        <taxon>Pentapetalae</taxon>
        <taxon>asterids</taxon>
        <taxon>campanulids</taxon>
        <taxon>Asterales</taxon>
        <taxon>Asteraceae</taxon>
        <taxon>Cichorioideae</taxon>
        <taxon>Cichorieae</taxon>
        <taxon>Lactucinae</taxon>
        <taxon>Lactuca</taxon>
    </lineage>
</organism>
<evidence type="ECO:0000313" key="4">
    <source>
        <dbReference type="Proteomes" id="UP001157418"/>
    </source>
</evidence>